<dbReference type="GO" id="GO:1990246">
    <property type="term" value="C:uniplex complex"/>
    <property type="evidence" value="ECO:0007669"/>
    <property type="project" value="TreeGrafter"/>
</dbReference>
<accession>A0AAN9BTZ1</accession>
<dbReference type="PANTHER" id="PTHR13462:SF10">
    <property type="entry name" value="CALCIUM UNIPORTER PROTEIN, MITOCHONDRIAL"/>
    <property type="match status" value="1"/>
</dbReference>
<comment type="caution">
    <text evidence="18">The sequence shown here is derived from an EMBL/GenBank/DDBJ whole genome shotgun (WGS) entry which is preliminary data.</text>
</comment>
<evidence type="ECO:0000256" key="1">
    <source>
        <dbReference type="ARBA" id="ARBA00004448"/>
    </source>
</evidence>
<evidence type="ECO:0000256" key="5">
    <source>
        <dbReference type="ARBA" id="ARBA00022673"/>
    </source>
</evidence>
<sequence length="338" mass="39581">MAVAPIRFLLRRSFLHGHLLRKRCRSSPGRLQVLCQTVQVPTCPCYFYCTQVLFRNEVTVQYRDGLPVVSVPLPSRRESCEFTLKPITHTVADFLTFIQEEDGGIDRVSVYKPDGSRISKSTPVDVLLQSDFTIVINDQQYIVSPPPTKPLVSEDAQTLSDVKQLLSQLYSSLHVEEYQLQREKELQQRLEDLKTQIAPLEQVKQQLEYKASRTTNYASWLGLGLMGLQFGVLARLTWWEYSWDIMEPVTYFVTYGTSMALFSYYILTKQEYIFPDVRDREFLIRFYKLAQKNRLNVDQYNRLRDNIAQAEEDLRRLRDPLQLHLPIKEIQRRAIDKE</sequence>
<dbReference type="PANTHER" id="PTHR13462">
    <property type="entry name" value="CALCIUM UNIPORTER PROTEIN, MITOCHONDRIAL"/>
    <property type="match status" value="1"/>
</dbReference>
<keyword evidence="12 15" id="KW-0472">Membrane</keyword>
<keyword evidence="9 15" id="KW-1133">Transmembrane helix</keyword>
<evidence type="ECO:0000256" key="16">
    <source>
        <dbReference type="SAM" id="Coils"/>
    </source>
</evidence>
<evidence type="ECO:0000256" key="12">
    <source>
        <dbReference type="ARBA" id="ARBA00023136"/>
    </source>
</evidence>
<dbReference type="GO" id="GO:0015292">
    <property type="term" value="F:uniporter activity"/>
    <property type="evidence" value="ECO:0007669"/>
    <property type="project" value="UniProtKB-UniRule"/>
</dbReference>
<keyword evidence="6 15" id="KW-0812">Transmembrane</keyword>
<keyword evidence="8 15" id="KW-0106">Calcium</keyword>
<comment type="function">
    <text evidence="15">Mitochondrial inner membrane calcium uniporter that mediates calcium uptake into mitochondria. Mitochondrial calcium homeostasis plays key roles in cellular physiology and regulates cell bioenergetics, cytoplasmic calcium signals and activation of cell death pathways.</text>
</comment>
<protein>
    <recommendedName>
        <fullName evidence="15">Calcium uniporter protein</fullName>
    </recommendedName>
</protein>
<keyword evidence="11 15" id="KW-0496">Mitochondrion</keyword>
<comment type="subcellular location">
    <subcellularLocation>
        <location evidence="1 15">Mitochondrion inner membrane</location>
        <topology evidence="1 15">Multi-pass membrane protein</topology>
    </subcellularLocation>
</comment>
<evidence type="ECO:0000256" key="8">
    <source>
        <dbReference type="ARBA" id="ARBA00022837"/>
    </source>
</evidence>
<evidence type="ECO:0000256" key="15">
    <source>
        <dbReference type="RuleBase" id="RU367035"/>
    </source>
</evidence>
<evidence type="ECO:0000259" key="17">
    <source>
        <dbReference type="Pfam" id="PF04678"/>
    </source>
</evidence>
<comment type="similarity">
    <text evidence="2 15">Belongs to the MCU (TC 1.A.77) family.</text>
</comment>
<reference evidence="18 19" key="1">
    <citation type="submission" date="2024-02" db="EMBL/GenBank/DDBJ databases">
        <title>Chromosome-scale genome assembly of the rough periwinkle Littorina saxatilis.</title>
        <authorList>
            <person name="De Jode A."/>
            <person name="Faria R."/>
            <person name="Formenti G."/>
            <person name="Sims Y."/>
            <person name="Smith T.P."/>
            <person name="Tracey A."/>
            <person name="Wood J.M.D."/>
            <person name="Zagrodzka Z.B."/>
            <person name="Johannesson K."/>
            <person name="Butlin R.K."/>
            <person name="Leder E.H."/>
        </authorList>
    </citation>
    <scope>NUCLEOTIDE SEQUENCE [LARGE SCALE GENOMIC DNA]</scope>
    <source>
        <strain evidence="18">Snail1</strain>
        <tissue evidence="18">Muscle</tissue>
    </source>
</reference>
<evidence type="ECO:0000256" key="6">
    <source>
        <dbReference type="ARBA" id="ARBA00022692"/>
    </source>
</evidence>
<evidence type="ECO:0000256" key="10">
    <source>
        <dbReference type="ARBA" id="ARBA00023065"/>
    </source>
</evidence>
<gene>
    <name evidence="18" type="ORF">V1264_010896</name>
</gene>
<dbReference type="GO" id="GO:0051560">
    <property type="term" value="P:mitochondrial calcium ion homeostasis"/>
    <property type="evidence" value="ECO:0007669"/>
    <property type="project" value="UniProtKB-UniRule"/>
</dbReference>
<comment type="catalytic activity">
    <reaction evidence="14">
        <text>Ca(2+)(in) = Ca(2+)(out)</text>
        <dbReference type="Rhea" id="RHEA:29671"/>
        <dbReference type="ChEBI" id="CHEBI:29108"/>
    </reaction>
</comment>
<feature type="coiled-coil region" evidence="16">
    <location>
        <begin position="183"/>
        <end position="210"/>
    </location>
</feature>
<feature type="transmembrane region" description="Helical" evidence="15">
    <location>
        <begin position="249"/>
        <end position="267"/>
    </location>
</feature>
<evidence type="ECO:0000256" key="9">
    <source>
        <dbReference type="ARBA" id="ARBA00022989"/>
    </source>
</evidence>
<feature type="coiled-coil region" evidence="16">
    <location>
        <begin position="293"/>
        <end position="320"/>
    </location>
</feature>
<dbReference type="GO" id="GO:0005262">
    <property type="term" value="F:calcium channel activity"/>
    <property type="evidence" value="ECO:0007669"/>
    <property type="project" value="UniProtKB-UniRule"/>
</dbReference>
<keyword evidence="16" id="KW-0175">Coiled coil</keyword>
<keyword evidence="13 15" id="KW-0407">Ion channel</keyword>
<evidence type="ECO:0000313" key="18">
    <source>
        <dbReference type="EMBL" id="KAK7111225.1"/>
    </source>
</evidence>
<organism evidence="18 19">
    <name type="scientific">Littorina saxatilis</name>
    <dbReference type="NCBI Taxonomy" id="31220"/>
    <lineage>
        <taxon>Eukaryota</taxon>
        <taxon>Metazoa</taxon>
        <taxon>Spiralia</taxon>
        <taxon>Lophotrochozoa</taxon>
        <taxon>Mollusca</taxon>
        <taxon>Gastropoda</taxon>
        <taxon>Caenogastropoda</taxon>
        <taxon>Littorinimorpha</taxon>
        <taxon>Littorinoidea</taxon>
        <taxon>Littorinidae</taxon>
        <taxon>Littorina</taxon>
    </lineage>
</organism>
<dbReference type="Pfam" id="PF04678">
    <property type="entry name" value="MCU"/>
    <property type="match status" value="1"/>
</dbReference>
<keyword evidence="7 15" id="KW-0999">Mitochondrion inner membrane</keyword>
<evidence type="ECO:0000256" key="4">
    <source>
        <dbReference type="ARBA" id="ARBA00022568"/>
    </source>
</evidence>
<dbReference type="EMBL" id="JBAMIC010000002">
    <property type="protein sequence ID" value="KAK7111225.1"/>
    <property type="molecule type" value="Genomic_DNA"/>
</dbReference>
<evidence type="ECO:0000256" key="3">
    <source>
        <dbReference type="ARBA" id="ARBA00022448"/>
    </source>
</evidence>
<keyword evidence="19" id="KW-1185">Reference proteome</keyword>
<evidence type="ECO:0000256" key="7">
    <source>
        <dbReference type="ARBA" id="ARBA00022792"/>
    </source>
</evidence>
<proteinExistence type="inferred from homology"/>
<keyword evidence="4 15" id="KW-0109">Calcium transport</keyword>
<evidence type="ECO:0000256" key="13">
    <source>
        <dbReference type="ARBA" id="ARBA00023303"/>
    </source>
</evidence>
<dbReference type="Proteomes" id="UP001374579">
    <property type="component" value="Unassembled WGS sequence"/>
</dbReference>
<evidence type="ECO:0000256" key="14">
    <source>
        <dbReference type="ARBA" id="ARBA00036634"/>
    </source>
</evidence>
<evidence type="ECO:0000256" key="11">
    <source>
        <dbReference type="ARBA" id="ARBA00023128"/>
    </source>
</evidence>
<dbReference type="AlphaFoldDB" id="A0AAN9BTZ1"/>
<dbReference type="InterPro" id="IPR006769">
    <property type="entry name" value="MCU_C"/>
</dbReference>
<dbReference type="GO" id="GO:0036444">
    <property type="term" value="P:calcium import into the mitochondrion"/>
    <property type="evidence" value="ECO:0007669"/>
    <property type="project" value="UniProtKB-ARBA"/>
</dbReference>
<dbReference type="InterPro" id="IPR039055">
    <property type="entry name" value="MCU_fam"/>
</dbReference>
<keyword evidence="10 15" id="KW-0406">Ion transport</keyword>
<keyword evidence="5 15" id="KW-0107">Calcium channel</keyword>
<evidence type="ECO:0000256" key="2">
    <source>
        <dbReference type="ARBA" id="ARBA00005653"/>
    </source>
</evidence>
<comment type="domain">
    <text evidence="15">The selectivity filter, in which calcium ions are arranged in single file, is composed of two acidic rings separated by one helical turn along the central axis of the channel pore.</text>
</comment>
<keyword evidence="3 15" id="KW-0813">Transport</keyword>
<evidence type="ECO:0000313" key="19">
    <source>
        <dbReference type="Proteomes" id="UP001374579"/>
    </source>
</evidence>
<name>A0AAN9BTZ1_9CAEN</name>
<feature type="domain" description="Calcium uniporter protein C-terminal" evidence="17">
    <location>
        <begin position="101"/>
        <end position="303"/>
    </location>
</feature>
<feature type="transmembrane region" description="Helical" evidence="15">
    <location>
        <begin position="217"/>
        <end position="237"/>
    </location>
</feature>